<dbReference type="STRING" id="1385512.N784_11335"/>
<proteinExistence type="predicted"/>
<keyword evidence="1" id="KW-0812">Transmembrane</keyword>
<feature type="transmembrane region" description="Helical" evidence="1">
    <location>
        <begin position="12"/>
        <end position="32"/>
    </location>
</feature>
<dbReference type="eggNOG" id="ENOG5032FS7">
    <property type="taxonomic scope" value="Bacteria"/>
</dbReference>
<evidence type="ECO:0000256" key="1">
    <source>
        <dbReference type="SAM" id="Phobius"/>
    </source>
</evidence>
<dbReference type="AlphaFoldDB" id="A0A0A5G1L7"/>
<gene>
    <name evidence="2" type="ORF">N784_11335</name>
</gene>
<comment type="caution">
    <text evidence="2">The sequence shown here is derived from an EMBL/GenBank/DDBJ whole genome shotgun (WGS) entry which is preliminary data.</text>
</comment>
<keyword evidence="1" id="KW-0472">Membrane</keyword>
<name>A0A0A5G1L7_9BACI</name>
<feature type="transmembrane region" description="Helical" evidence="1">
    <location>
        <begin position="111"/>
        <end position="130"/>
    </location>
</feature>
<dbReference type="RefSeq" id="WP_036835854.1">
    <property type="nucleotide sequence ID" value="NZ_AVPG01000028.1"/>
</dbReference>
<keyword evidence="3" id="KW-1185">Reference proteome</keyword>
<feature type="transmembrane region" description="Helical" evidence="1">
    <location>
        <begin position="136"/>
        <end position="153"/>
    </location>
</feature>
<feature type="transmembrane region" description="Helical" evidence="1">
    <location>
        <begin position="188"/>
        <end position="210"/>
    </location>
</feature>
<reference evidence="2 3" key="1">
    <citation type="submission" date="2013-08" db="EMBL/GenBank/DDBJ databases">
        <authorList>
            <person name="Huang J."/>
            <person name="Wang G."/>
        </authorList>
    </citation>
    <scope>NUCLEOTIDE SEQUENCE [LARGE SCALE GENOMIC DNA]</scope>
    <source>
        <strain evidence="2 3">JSM 072002</strain>
    </source>
</reference>
<sequence>MIVGPLIIQRSLAIFIGSIVTALLIFFIISPFSKQETKKYINETITLLMTYIVFTWIGKVIMNLNRFVTDPLSVLAFPSDHQAFYLATLCTLIYSLIRYRNSMNAMKVAISFLYVCVIGSFLYHFTNILLQQQPHPVHIGEVVLYGFLFTVVLSFQPRLTYRNTLITFLLAVGLGNLFIHMIGKQSFLFLYVIDVWFWIAWLAGSIIILFQTKQVKKCQQQQI</sequence>
<feature type="transmembrane region" description="Helical" evidence="1">
    <location>
        <begin position="44"/>
        <end position="62"/>
    </location>
</feature>
<dbReference type="Proteomes" id="UP000030401">
    <property type="component" value="Unassembled WGS sequence"/>
</dbReference>
<keyword evidence="1" id="KW-1133">Transmembrane helix</keyword>
<accession>A0A0A5G1L7</accession>
<protein>
    <submittedName>
        <fullName evidence="2">Uncharacterized protein</fullName>
    </submittedName>
</protein>
<dbReference type="EMBL" id="AVPG01000028">
    <property type="protein sequence ID" value="KGX84960.1"/>
    <property type="molecule type" value="Genomic_DNA"/>
</dbReference>
<evidence type="ECO:0000313" key="2">
    <source>
        <dbReference type="EMBL" id="KGX84960.1"/>
    </source>
</evidence>
<evidence type="ECO:0000313" key="3">
    <source>
        <dbReference type="Proteomes" id="UP000030401"/>
    </source>
</evidence>
<feature type="transmembrane region" description="Helical" evidence="1">
    <location>
        <begin position="82"/>
        <end position="99"/>
    </location>
</feature>
<feature type="transmembrane region" description="Helical" evidence="1">
    <location>
        <begin position="165"/>
        <end position="182"/>
    </location>
</feature>
<dbReference type="OrthoDB" id="2440835at2"/>
<organism evidence="2 3">
    <name type="scientific">Pontibacillus litoralis JSM 072002</name>
    <dbReference type="NCBI Taxonomy" id="1385512"/>
    <lineage>
        <taxon>Bacteria</taxon>
        <taxon>Bacillati</taxon>
        <taxon>Bacillota</taxon>
        <taxon>Bacilli</taxon>
        <taxon>Bacillales</taxon>
        <taxon>Bacillaceae</taxon>
        <taxon>Pontibacillus</taxon>
    </lineage>
</organism>